<dbReference type="Proteomes" id="UP000605990">
    <property type="component" value="Unassembled WGS sequence"/>
</dbReference>
<keyword evidence="3" id="KW-1185">Reference proteome</keyword>
<dbReference type="InterPro" id="IPR035986">
    <property type="entry name" value="PKD_dom_sf"/>
</dbReference>
<name>A0ABR7J115_9FLAO</name>
<reference evidence="2 3" key="1">
    <citation type="submission" date="2020-08" db="EMBL/GenBank/DDBJ databases">
        <title>Description of novel Flavobacterium F-408 isolate.</title>
        <authorList>
            <person name="Saticioglu I.B."/>
            <person name="Duman M."/>
            <person name="Altun S."/>
        </authorList>
    </citation>
    <scope>NUCLEOTIDE SEQUENCE [LARGE SCALE GENOMIC DNA]</scope>
    <source>
        <strain evidence="2 3">F-408</strain>
    </source>
</reference>
<keyword evidence="1" id="KW-1133">Transmembrane helix</keyword>
<dbReference type="Gene3D" id="2.60.40.10">
    <property type="entry name" value="Immunoglobulins"/>
    <property type="match status" value="1"/>
</dbReference>
<dbReference type="InterPro" id="IPR013783">
    <property type="entry name" value="Ig-like_fold"/>
</dbReference>
<evidence type="ECO:0000313" key="3">
    <source>
        <dbReference type="Proteomes" id="UP000605990"/>
    </source>
</evidence>
<protein>
    <submittedName>
        <fullName evidence="2">T9SS type A sorting domain-containing protein</fullName>
    </submittedName>
</protein>
<accession>A0ABR7J115</accession>
<dbReference type="NCBIfam" id="NF033708">
    <property type="entry name" value="T9SS_Cterm_ChiA"/>
    <property type="match status" value="1"/>
</dbReference>
<evidence type="ECO:0000313" key="2">
    <source>
        <dbReference type="EMBL" id="MBC5835534.1"/>
    </source>
</evidence>
<keyword evidence="1" id="KW-0472">Membrane</keyword>
<gene>
    <name evidence="2" type="ORF">H8R27_11620</name>
</gene>
<keyword evidence="1" id="KW-0812">Transmembrane</keyword>
<sequence>MYKIYFTSGKPLNYKNLLQKINNREKQFSLYLILFFLFSIQIYSQSIGDYRSNSGGLWTNTNSWQYYNGSSWTAAPTYPGQNPTGTGNVTIQAGHIITIGNTGINTGLIGSITISGELGLTGTTGGGNNGTDFVFNTQLIVVTPLLGTIRFTDKIDLMLPSNAVLSVTSDTAPIPDYFGLIGDCNHNQDIHIGSSVYAYCNGGGTTALTFAEVMAGDGTLNSTPNSNTPVCEGSQINLLGSYLGTFGTAVTYSWTIVAPGGGNSSSAIQNPVIANAVVGTYTATLTCTTTYSGNTYNNYETISIVVNPRPGTITIGTITQPTCALPTGSVQLNNLPVGTWTINPGAISGSGSSYTVSGLVPASYSFTVTNSGGCISVASSSVNIISSNKVWNGSSSSNWFTPANWTPNNIPTATDCATITNIGNSPVISGPAVAYAYSITIPSGGNLEITSTGILEVTDFINVNTNGIFNIRNNGSLIQINNVSNTGNINMERIAFVDTTDYVYWSSPVAGFNSANISPTSNNANLYKWIPTIPGNGIGEFGSWASASETMILGKGYIERGLNNAPTNSPVNFTSTFTGVPNNGNISTPISRGTYNTVGTYPSPNSPVNATQDDDNWNLLGNPYPSSLSADAFLTTNATKIGGYINIWRHGIAPSTTASDPFYNNYAYNYDASDYLTYNLSGPSSPLGFDGYIGTGQGFFVLMNPLSSSTSMTATFNNSMRNSGYRNDQFYKTTNTNTNNHPEGRIWIDLVSSTSSNTILIAYKNGATNQKDLMYDAQADLSASFNIYSLLEGYDRNLIQGRSVPFDQNDQVSIAVKLPTAGNYTIAIKEIDGLLTNENIYLEDKQLNLIHDLKTSPYIFTGVQGEILDRFVLRYTNQTLSTDENMFTNQVIIFTNNHINVKSIGQLIKEIIVYDILGKTLVYRKNISQQEIILSELKPTTGVLIAKVKLENDVVITKKVAY</sequence>
<feature type="transmembrane region" description="Helical" evidence="1">
    <location>
        <begin position="28"/>
        <end position="44"/>
    </location>
</feature>
<dbReference type="RefSeq" id="WP_166129808.1">
    <property type="nucleotide sequence ID" value="NZ_JAANOQ010000007.1"/>
</dbReference>
<evidence type="ECO:0000256" key="1">
    <source>
        <dbReference type="SAM" id="Phobius"/>
    </source>
</evidence>
<dbReference type="SUPFAM" id="SSF49299">
    <property type="entry name" value="PKD domain"/>
    <property type="match status" value="1"/>
</dbReference>
<dbReference type="EMBL" id="JACRUN010000007">
    <property type="protein sequence ID" value="MBC5835534.1"/>
    <property type="molecule type" value="Genomic_DNA"/>
</dbReference>
<organism evidence="2 3">
    <name type="scientific">Flavobacterium bernardetii</name>
    <dbReference type="NCBI Taxonomy" id="2813823"/>
    <lineage>
        <taxon>Bacteria</taxon>
        <taxon>Pseudomonadati</taxon>
        <taxon>Bacteroidota</taxon>
        <taxon>Flavobacteriia</taxon>
        <taxon>Flavobacteriales</taxon>
        <taxon>Flavobacteriaceae</taxon>
        <taxon>Flavobacterium</taxon>
    </lineage>
</organism>
<comment type="caution">
    <text evidence="2">The sequence shown here is derived from an EMBL/GenBank/DDBJ whole genome shotgun (WGS) entry which is preliminary data.</text>
</comment>
<proteinExistence type="predicted"/>